<feature type="domain" description="PAC" evidence="10">
    <location>
        <begin position="138"/>
        <end position="192"/>
    </location>
</feature>
<dbReference type="CDD" id="cd00082">
    <property type="entry name" value="HisKA"/>
    <property type="match status" value="1"/>
</dbReference>
<dbReference type="SMART" id="SM00388">
    <property type="entry name" value="HisKA"/>
    <property type="match status" value="1"/>
</dbReference>
<keyword evidence="12" id="KW-1185">Reference proteome</keyword>
<sequence>MAKTQPEEPMPTGSEDPDVMRAELEELRIRLDEAEETLWAIRQGDVDALVVGSDIYTLDSSNAVANRLRQDVLAQMQDAVLAFDADEHVVFMNPAAEKQYGKDASATLGRLKGEVFTEVWPEGEGAREAAAESLRVHGVFRGNLVHRNADGAQTHVETTISALRDGDGQTTGFLYVIRDVTERVLADRALAQTAAALKEADRRKDEFLATLAHELRNPLAPIRNALHIMALSPEAQVKESARNIIERQLAQLVHLVDDLLDVSRISQGKVELRIEQADVVTAVQDALETSQPMIRAGKHELTLVVPPPRTLFVAADPTRLCQIIANLLNNAAKYTPDGGRITVTAGRQDGFAVITVEDSGVGIPVQLLPRVFDMFTQVDRSLERSQGGLGIGLALVRQLVEMHGGQVEAASDGPGTGSKFTVRLPMSDMRPPAEPGGGGPRLHASGDKGVRVLVVDDNVDGAATMAQFLGILGYETLMVHDGLAAVSAAASFRPGVVILDIGLPSLDGHEVARRIRQAPGGSGILLIAVSGWGQAEDRRKSKEAGFDRHFVKPVELEMLMEVMGVVSAARHEAVDDT</sequence>
<dbReference type="Gene3D" id="3.30.565.10">
    <property type="entry name" value="Histidine kinase-like ATPase, C-terminal domain"/>
    <property type="match status" value="1"/>
</dbReference>
<dbReference type="SUPFAM" id="SSF55874">
    <property type="entry name" value="ATPase domain of HSP90 chaperone/DNA topoisomerase II/histidine kinase"/>
    <property type="match status" value="1"/>
</dbReference>
<organism evidence="11 12">
    <name type="scientific">Ramlibacter monticola</name>
    <dbReference type="NCBI Taxonomy" id="1926872"/>
    <lineage>
        <taxon>Bacteria</taxon>
        <taxon>Pseudomonadati</taxon>
        <taxon>Pseudomonadota</taxon>
        <taxon>Betaproteobacteria</taxon>
        <taxon>Burkholderiales</taxon>
        <taxon>Comamonadaceae</taxon>
        <taxon>Ramlibacter</taxon>
    </lineage>
</organism>
<dbReference type="Proteomes" id="UP000599109">
    <property type="component" value="Unassembled WGS sequence"/>
</dbReference>
<dbReference type="PROSITE" id="PS50110">
    <property type="entry name" value="RESPONSE_REGULATORY"/>
    <property type="match status" value="1"/>
</dbReference>
<dbReference type="InterPro" id="IPR001789">
    <property type="entry name" value="Sig_transdc_resp-reg_receiver"/>
</dbReference>
<dbReference type="Gene3D" id="3.30.450.20">
    <property type="entry name" value="PAS domain"/>
    <property type="match status" value="1"/>
</dbReference>
<dbReference type="PANTHER" id="PTHR43547:SF2">
    <property type="entry name" value="HYBRID SIGNAL TRANSDUCTION HISTIDINE KINASE C"/>
    <property type="match status" value="1"/>
</dbReference>
<dbReference type="InterPro" id="IPR001610">
    <property type="entry name" value="PAC"/>
</dbReference>
<comment type="subcellular location">
    <subcellularLocation>
        <location evidence="2">Cell inner membrane</location>
        <topology evidence="2">Multi-pass membrane protein</topology>
    </subcellularLocation>
</comment>
<gene>
    <name evidence="11" type="ORF">JJ685_20985</name>
</gene>
<protein>
    <recommendedName>
        <fullName evidence="3">histidine kinase</fullName>
        <ecNumber evidence="3">2.7.13.3</ecNumber>
    </recommendedName>
</protein>
<dbReference type="EMBL" id="JAEQNE010000006">
    <property type="protein sequence ID" value="MBL0393625.1"/>
    <property type="molecule type" value="Genomic_DNA"/>
</dbReference>
<dbReference type="GO" id="GO:0005886">
    <property type="term" value="C:plasma membrane"/>
    <property type="evidence" value="ECO:0007669"/>
    <property type="project" value="UniProtKB-SubCell"/>
</dbReference>
<evidence type="ECO:0000256" key="6">
    <source>
        <dbReference type="ARBA" id="ARBA00022777"/>
    </source>
</evidence>
<dbReference type="SUPFAM" id="SSF52172">
    <property type="entry name" value="CheY-like"/>
    <property type="match status" value="1"/>
</dbReference>
<evidence type="ECO:0000256" key="5">
    <source>
        <dbReference type="ARBA" id="ARBA00022679"/>
    </source>
</evidence>
<dbReference type="Pfam" id="PF00072">
    <property type="entry name" value="Response_reg"/>
    <property type="match status" value="1"/>
</dbReference>
<dbReference type="InterPro" id="IPR036097">
    <property type="entry name" value="HisK_dim/P_sf"/>
</dbReference>
<dbReference type="Pfam" id="PF08448">
    <property type="entry name" value="PAS_4"/>
    <property type="match status" value="1"/>
</dbReference>
<feature type="domain" description="Response regulatory" evidence="9">
    <location>
        <begin position="451"/>
        <end position="567"/>
    </location>
</feature>
<comment type="catalytic activity">
    <reaction evidence="1">
        <text>ATP + protein L-histidine = ADP + protein N-phospho-L-histidine.</text>
        <dbReference type="EC" id="2.7.13.3"/>
    </reaction>
</comment>
<dbReference type="GO" id="GO:0000155">
    <property type="term" value="F:phosphorelay sensor kinase activity"/>
    <property type="evidence" value="ECO:0007669"/>
    <property type="project" value="InterPro"/>
</dbReference>
<feature type="modified residue" description="4-aspartylphosphate" evidence="7">
    <location>
        <position position="500"/>
    </location>
</feature>
<comment type="caution">
    <text evidence="11">The sequence shown here is derived from an EMBL/GenBank/DDBJ whole genome shotgun (WGS) entry which is preliminary data.</text>
</comment>
<dbReference type="SUPFAM" id="SSF55785">
    <property type="entry name" value="PYP-like sensor domain (PAS domain)"/>
    <property type="match status" value="1"/>
</dbReference>
<proteinExistence type="predicted"/>
<feature type="domain" description="Histidine kinase" evidence="8">
    <location>
        <begin position="210"/>
        <end position="428"/>
    </location>
</feature>
<dbReference type="InterPro" id="IPR003594">
    <property type="entry name" value="HATPase_dom"/>
</dbReference>
<dbReference type="Pfam" id="PF00512">
    <property type="entry name" value="HisKA"/>
    <property type="match status" value="1"/>
</dbReference>
<evidence type="ECO:0000313" key="12">
    <source>
        <dbReference type="Proteomes" id="UP000599109"/>
    </source>
</evidence>
<evidence type="ECO:0000256" key="4">
    <source>
        <dbReference type="ARBA" id="ARBA00022553"/>
    </source>
</evidence>
<evidence type="ECO:0000256" key="2">
    <source>
        <dbReference type="ARBA" id="ARBA00004429"/>
    </source>
</evidence>
<dbReference type="CDD" id="cd16922">
    <property type="entry name" value="HATPase_EvgS-ArcB-TorS-like"/>
    <property type="match status" value="1"/>
</dbReference>
<dbReference type="InterPro" id="IPR013656">
    <property type="entry name" value="PAS_4"/>
</dbReference>
<keyword evidence="4 7" id="KW-0597">Phosphoprotein</keyword>
<dbReference type="Pfam" id="PF02518">
    <property type="entry name" value="HATPase_c"/>
    <property type="match status" value="1"/>
</dbReference>
<dbReference type="Gene3D" id="3.40.50.2300">
    <property type="match status" value="1"/>
</dbReference>
<dbReference type="InterPro" id="IPR000700">
    <property type="entry name" value="PAS-assoc_C"/>
</dbReference>
<dbReference type="InterPro" id="IPR011006">
    <property type="entry name" value="CheY-like_superfamily"/>
</dbReference>
<dbReference type="PANTHER" id="PTHR43547">
    <property type="entry name" value="TWO-COMPONENT HISTIDINE KINASE"/>
    <property type="match status" value="1"/>
</dbReference>
<evidence type="ECO:0000256" key="3">
    <source>
        <dbReference type="ARBA" id="ARBA00012438"/>
    </source>
</evidence>
<keyword evidence="6" id="KW-0418">Kinase</keyword>
<dbReference type="InterPro" id="IPR003661">
    <property type="entry name" value="HisK_dim/P_dom"/>
</dbReference>
<dbReference type="InterPro" id="IPR005467">
    <property type="entry name" value="His_kinase_dom"/>
</dbReference>
<dbReference type="SUPFAM" id="SSF47384">
    <property type="entry name" value="Homodimeric domain of signal transducing histidine kinase"/>
    <property type="match status" value="1"/>
</dbReference>
<dbReference type="CDD" id="cd00130">
    <property type="entry name" value="PAS"/>
    <property type="match status" value="1"/>
</dbReference>
<dbReference type="InterPro" id="IPR004358">
    <property type="entry name" value="Sig_transdc_His_kin-like_C"/>
</dbReference>
<dbReference type="FunFam" id="3.30.565.10:FF:000006">
    <property type="entry name" value="Sensor histidine kinase WalK"/>
    <property type="match status" value="1"/>
</dbReference>
<dbReference type="CDD" id="cd17580">
    <property type="entry name" value="REC_2_DhkD-like"/>
    <property type="match status" value="1"/>
</dbReference>
<dbReference type="SMART" id="SM00086">
    <property type="entry name" value="PAC"/>
    <property type="match status" value="1"/>
</dbReference>
<dbReference type="EC" id="2.7.13.3" evidence="3"/>
<dbReference type="PRINTS" id="PR00344">
    <property type="entry name" value="BCTRLSENSOR"/>
</dbReference>
<accession>A0A936Z4P9</accession>
<dbReference type="PROSITE" id="PS50109">
    <property type="entry name" value="HIS_KIN"/>
    <property type="match status" value="1"/>
</dbReference>
<dbReference type="SMART" id="SM00448">
    <property type="entry name" value="REC"/>
    <property type="match status" value="1"/>
</dbReference>
<dbReference type="SMART" id="SM00387">
    <property type="entry name" value="HATPase_c"/>
    <property type="match status" value="1"/>
</dbReference>
<evidence type="ECO:0000256" key="7">
    <source>
        <dbReference type="PROSITE-ProRule" id="PRU00169"/>
    </source>
</evidence>
<dbReference type="RefSeq" id="WP_201676301.1">
    <property type="nucleotide sequence ID" value="NZ_JAEQNE010000006.1"/>
</dbReference>
<evidence type="ECO:0000259" key="10">
    <source>
        <dbReference type="PROSITE" id="PS50113"/>
    </source>
</evidence>
<evidence type="ECO:0000313" key="11">
    <source>
        <dbReference type="EMBL" id="MBL0393625.1"/>
    </source>
</evidence>
<evidence type="ECO:0000259" key="9">
    <source>
        <dbReference type="PROSITE" id="PS50110"/>
    </source>
</evidence>
<name>A0A936Z4P9_9BURK</name>
<dbReference type="AlphaFoldDB" id="A0A936Z4P9"/>
<reference evidence="11 12" key="1">
    <citation type="journal article" date="2017" name="Int. J. Syst. Evol. Microbiol.">
        <title>Ramlibacter monticola sp. nov., isolated from forest soil.</title>
        <authorList>
            <person name="Chaudhary D.K."/>
            <person name="Kim J."/>
        </authorList>
    </citation>
    <scope>NUCLEOTIDE SEQUENCE [LARGE SCALE GENOMIC DNA]</scope>
    <source>
        <strain evidence="11 12">KACC 19175</strain>
    </source>
</reference>
<dbReference type="InterPro" id="IPR036890">
    <property type="entry name" value="HATPase_C_sf"/>
</dbReference>
<dbReference type="PROSITE" id="PS50113">
    <property type="entry name" value="PAC"/>
    <property type="match status" value="1"/>
</dbReference>
<dbReference type="InterPro" id="IPR035965">
    <property type="entry name" value="PAS-like_dom_sf"/>
</dbReference>
<dbReference type="InterPro" id="IPR000014">
    <property type="entry name" value="PAS"/>
</dbReference>
<evidence type="ECO:0000256" key="1">
    <source>
        <dbReference type="ARBA" id="ARBA00000085"/>
    </source>
</evidence>
<dbReference type="Gene3D" id="1.10.287.130">
    <property type="match status" value="1"/>
</dbReference>
<dbReference type="NCBIfam" id="TIGR00229">
    <property type="entry name" value="sensory_box"/>
    <property type="match status" value="1"/>
</dbReference>
<evidence type="ECO:0000259" key="8">
    <source>
        <dbReference type="PROSITE" id="PS50109"/>
    </source>
</evidence>
<keyword evidence="5" id="KW-0808">Transferase</keyword>